<dbReference type="EMBL" id="JAENIJ010000032">
    <property type="protein sequence ID" value="MBK1884022.1"/>
    <property type="molecule type" value="Genomic_DNA"/>
</dbReference>
<dbReference type="PIRSF" id="PIRSF000126">
    <property type="entry name" value="11-beta-HSD1"/>
    <property type="match status" value="1"/>
</dbReference>
<proteinExistence type="inferred from homology"/>
<dbReference type="InterPro" id="IPR002347">
    <property type="entry name" value="SDR_fam"/>
</dbReference>
<dbReference type="Proteomes" id="UP000603141">
    <property type="component" value="Unassembled WGS sequence"/>
</dbReference>
<keyword evidence="4" id="KW-0472">Membrane</keyword>
<dbReference type="PRINTS" id="PR00081">
    <property type="entry name" value="GDHRDH"/>
</dbReference>
<dbReference type="RefSeq" id="WP_200272785.1">
    <property type="nucleotide sequence ID" value="NZ_JAENIJ010000032.1"/>
</dbReference>
<dbReference type="PANTHER" id="PTHR42901">
    <property type="entry name" value="ALCOHOL DEHYDROGENASE"/>
    <property type="match status" value="1"/>
</dbReference>
<evidence type="ECO:0000256" key="4">
    <source>
        <dbReference type="SAM" id="Phobius"/>
    </source>
</evidence>
<dbReference type="InterPro" id="IPR057326">
    <property type="entry name" value="KR_dom"/>
</dbReference>
<evidence type="ECO:0000256" key="2">
    <source>
        <dbReference type="ARBA" id="ARBA00023002"/>
    </source>
</evidence>
<keyword evidence="7" id="KW-1185">Reference proteome</keyword>
<dbReference type="Gene3D" id="3.40.50.720">
    <property type="entry name" value="NAD(P)-binding Rossmann-like Domain"/>
    <property type="match status" value="1"/>
</dbReference>
<evidence type="ECO:0000256" key="3">
    <source>
        <dbReference type="RuleBase" id="RU000363"/>
    </source>
</evidence>
<dbReference type="InterPro" id="IPR036291">
    <property type="entry name" value="NAD(P)-bd_dom_sf"/>
</dbReference>
<feature type="domain" description="Ketoreductase" evidence="5">
    <location>
        <begin position="9"/>
        <end position="195"/>
    </location>
</feature>
<evidence type="ECO:0000259" key="5">
    <source>
        <dbReference type="SMART" id="SM00822"/>
    </source>
</evidence>
<dbReference type="InterPro" id="IPR020904">
    <property type="entry name" value="Sc_DH/Rdtase_CS"/>
</dbReference>
<evidence type="ECO:0000256" key="1">
    <source>
        <dbReference type="ARBA" id="ARBA00006484"/>
    </source>
</evidence>
<dbReference type="SMART" id="SM00822">
    <property type="entry name" value="PKS_KR"/>
    <property type="match status" value="1"/>
</dbReference>
<comment type="caution">
    <text evidence="6">The sequence shown here is derived from an EMBL/GenBank/DDBJ whole genome shotgun (WGS) entry which is preliminary data.</text>
</comment>
<protein>
    <submittedName>
        <fullName evidence="6">SDR family oxidoreductase</fullName>
    </submittedName>
</protein>
<accession>A0A934SDA6</accession>
<dbReference type="PRINTS" id="PR00080">
    <property type="entry name" value="SDRFAMILY"/>
</dbReference>
<comment type="similarity">
    <text evidence="1 3">Belongs to the short-chain dehydrogenases/reductases (SDR) family.</text>
</comment>
<keyword evidence="4" id="KW-1133">Transmembrane helix</keyword>
<dbReference type="PANTHER" id="PTHR42901:SF1">
    <property type="entry name" value="ALCOHOL DEHYDROGENASE"/>
    <property type="match status" value="1"/>
</dbReference>
<keyword evidence="4" id="KW-0812">Transmembrane</keyword>
<keyword evidence="2" id="KW-0560">Oxidoreductase</keyword>
<dbReference type="Pfam" id="PF00106">
    <property type="entry name" value="adh_short"/>
    <property type="match status" value="1"/>
</dbReference>
<sequence>MSDFPSYYSCALITGASSGLGEEFAFQLAPSVSKLVLVARRESLLDQIAERIRNRFPHVAVAVFAADLNQRAERDALIASLESADFLPDLLVNNAGLGDYGEFATADWSRIEAMLHLNIEALTHLTHALVPGMIRRGIGAVINVSSVASLMPMPDFAVYAASKAYVTSFSEALRVELSDYGIPVLAVCPGPVKTGFGDVARRSSDNQALPSPKFLYVPKEQVVSESLTALTRNRARVYPSMKMAAAALLVSAIPIVLLRIGMSFRPRRS</sequence>
<evidence type="ECO:0000313" key="7">
    <source>
        <dbReference type="Proteomes" id="UP000603141"/>
    </source>
</evidence>
<reference evidence="6" key="1">
    <citation type="submission" date="2021-01" db="EMBL/GenBank/DDBJ databases">
        <title>Modified the classification status of verrucomicrobia.</title>
        <authorList>
            <person name="Feng X."/>
        </authorList>
    </citation>
    <scope>NUCLEOTIDE SEQUENCE</scope>
    <source>
        <strain evidence="6">KCTC 22041</strain>
    </source>
</reference>
<evidence type="ECO:0000313" key="6">
    <source>
        <dbReference type="EMBL" id="MBK1884022.1"/>
    </source>
</evidence>
<dbReference type="AlphaFoldDB" id="A0A934SDA6"/>
<dbReference type="PROSITE" id="PS00061">
    <property type="entry name" value="ADH_SHORT"/>
    <property type="match status" value="1"/>
</dbReference>
<gene>
    <name evidence="6" type="ORF">JIN85_16500</name>
</gene>
<organism evidence="6 7">
    <name type="scientific">Luteolibacter pohnpeiensis</name>
    <dbReference type="NCBI Taxonomy" id="454153"/>
    <lineage>
        <taxon>Bacteria</taxon>
        <taxon>Pseudomonadati</taxon>
        <taxon>Verrucomicrobiota</taxon>
        <taxon>Verrucomicrobiia</taxon>
        <taxon>Verrucomicrobiales</taxon>
        <taxon>Verrucomicrobiaceae</taxon>
        <taxon>Luteolibacter</taxon>
    </lineage>
</organism>
<feature type="transmembrane region" description="Helical" evidence="4">
    <location>
        <begin position="243"/>
        <end position="262"/>
    </location>
</feature>
<dbReference type="GO" id="GO:0016491">
    <property type="term" value="F:oxidoreductase activity"/>
    <property type="evidence" value="ECO:0007669"/>
    <property type="project" value="UniProtKB-KW"/>
</dbReference>
<dbReference type="SUPFAM" id="SSF51735">
    <property type="entry name" value="NAD(P)-binding Rossmann-fold domains"/>
    <property type="match status" value="1"/>
</dbReference>
<name>A0A934SDA6_9BACT</name>